<dbReference type="Proteomes" id="UP001157006">
    <property type="component" value="Chromosome 1L"/>
</dbReference>
<evidence type="ECO:0000313" key="3">
    <source>
        <dbReference type="Proteomes" id="UP001157006"/>
    </source>
</evidence>
<proteinExistence type="predicted"/>
<accession>A0AAV0Z234</accession>
<evidence type="ECO:0000313" key="2">
    <source>
        <dbReference type="EMBL" id="CAI8591043.1"/>
    </source>
</evidence>
<gene>
    <name evidence="2" type="ORF">VFH_I469720</name>
</gene>
<protein>
    <submittedName>
        <fullName evidence="2">Uncharacterized protein</fullName>
    </submittedName>
</protein>
<organism evidence="2 3">
    <name type="scientific">Vicia faba</name>
    <name type="common">Broad bean</name>
    <name type="synonym">Faba vulgaris</name>
    <dbReference type="NCBI Taxonomy" id="3906"/>
    <lineage>
        <taxon>Eukaryota</taxon>
        <taxon>Viridiplantae</taxon>
        <taxon>Streptophyta</taxon>
        <taxon>Embryophyta</taxon>
        <taxon>Tracheophyta</taxon>
        <taxon>Spermatophyta</taxon>
        <taxon>Magnoliopsida</taxon>
        <taxon>eudicotyledons</taxon>
        <taxon>Gunneridae</taxon>
        <taxon>Pentapetalae</taxon>
        <taxon>rosids</taxon>
        <taxon>fabids</taxon>
        <taxon>Fabales</taxon>
        <taxon>Fabaceae</taxon>
        <taxon>Papilionoideae</taxon>
        <taxon>50 kb inversion clade</taxon>
        <taxon>NPAAA clade</taxon>
        <taxon>Hologalegina</taxon>
        <taxon>IRL clade</taxon>
        <taxon>Fabeae</taxon>
        <taxon>Vicia</taxon>
    </lineage>
</organism>
<evidence type="ECO:0000256" key="1">
    <source>
        <dbReference type="SAM" id="MobiDB-lite"/>
    </source>
</evidence>
<keyword evidence="3" id="KW-1185">Reference proteome</keyword>
<dbReference type="AlphaFoldDB" id="A0AAV0Z234"/>
<sequence>MHVLVLPNEEINGTNPKASLLDEPSEALDYRDPNLKSSRTAIALHYAKNEDPQLPRRTRSADIQINTGVGQEIHHAVRALNPTPPRCASLTETTKTTPVVCYPKRSWRSQFPPG</sequence>
<reference evidence="2 3" key="1">
    <citation type="submission" date="2023-01" db="EMBL/GenBank/DDBJ databases">
        <authorList>
            <person name="Kreplak J."/>
        </authorList>
    </citation>
    <scope>NUCLEOTIDE SEQUENCE [LARGE SCALE GENOMIC DNA]</scope>
</reference>
<dbReference type="EMBL" id="OX451736">
    <property type="protein sequence ID" value="CAI8591043.1"/>
    <property type="molecule type" value="Genomic_DNA"/>
</dbReference>
<feature type="region of interest" description="Disordered" evidence="1">
    <location>
        <begin position="1"/>
        <end position="24"/>
    </location>
</feature>
<name>A0AAV0Z234_VICFA</name>